<proteinExistence type="inferred from homology"/>
<evidence type="ECO:0000256" key="2">
    <source>
        <dbReference type="ARBA" id="ARBA00009441"/>
    </source>
</evidence>
<evidence type="ECO:0000256" key="10">
    <source>
        <dbReference type="SAM" id="Coils"/>
    </source>
</evidence>
<dbReference type="InterPro" id="IPR004604">
    <property type="entry name" value="DNA_recomb/repair_RecN"/>
</dbReference>
<organism evidence="12 13">
    <name type="scientific">Nicoliella lavandulae</name>
    <dbReference type="NCBI Taxonomy" id="3082954"/>
    <lineage>
        <taxon>Bacteria</taxon>
        <taxon>Bacillati</taxon>
        <taxon>Bacillota</taxon>
        <taxon>Bacilli</taxon>
        <taxon>Lactobacillales</taxon>
        <taxon>Lactobacillaceae</taxon>
        <taxon>Nicoliella</taxon>
    </lineage>
</organism>
<evidence type="ECO:0000256" key="7">
    <source>
        <dbReference type="ARBA" id="ARBA00023204"/>
    </source>
</evidence>
<dbReference type="Gene3D" id="3.40.50.300">
    <property type="entry name" value="P-loop containing nucleotide triphosphate hydrolases"/>
    <property type="match status" value="2"/>
</dbReference>
<keyword evidence="4" id="KW-0547">Nucleotide-binding</keyword>
<evidence type="ECO:0000313" key="12">
    <source>
        <dbReference type="EMBL" id="MEJ6400569.1"/>
    </source>
</evidence>
<gene>
    <name evidence="12" type="primary">recN</name>
    <name evidence="12" type="ORF">R4146_05280</name>
</gene>
<dbReference type="InterPro" id="IPR003395">
    <property type="entry name" value="RecF/RecN/SMC_N"/>
</dbReference>
<evidence type="ECO:0000256" key="8">
    <source>
        <dbReference type="ARBA" id="ARBA00033408"/>
    </source>
</evidence>
<keyword evidence="5 9" id="KW-0227">DNA damage</keyword>
<evidence type="ECO:0000259" key="11">
    <source>
        <dbReference type="Pfam" id="PF02463"/>
    </source>
</evidence>
<feature type="coiled-coil region" evidence="10">
    <location>
        <begin position="346"/>
        <end position="373"/>
    </location>
</feature>
<evidence type="ECO:0000256" key="3">
    <source>
        <dbReference type="ARBA" id="ARBA00021315"/>
    </source>
</evidence>
<dbReference type="PIRSF" id="PIRSF003128">
    <property type="entry name" value="RecN"/>
    <property type="match status" value="1"/>
</dbReference>
<dbReference type="InterPro" id="IPR027417">
    <property type="entry name" value="P-loop_NTPase"/>
</dbReference>
<dbReference type="PANTHER" id="PTHR11059:SF0">
    <property type="entry name" value="DNA REPAIR PROTEIN RECN"/>
    <property type="match status" value="1"/>
</dbReference>
<accession>A0ABU8SLD5</accession>
<evidence type="ECO:0000313" key="13">
    <source>
        <dbReference type="Proteomes" id="UP001370590"/>
    </source>
</evidence>
<keyword evidence="7 9" id="KW-0234">DNA repair</keyword>
<dbReference type="SUPFAM" id="SSF52540">
    <property type="entry name" value="P-loop containing nucleoside triphosphate hydrolases"/>
    <property type="match status" value="2"/>
</dbReference>
<evidence type="ECO:0000256" key="9">
    <source>
        <dbReference type="PIRNR" id="PIRNR003128"/>
    </source>
</evidence>
<evidence type="ECO:0000256" key="6">
    <source>
        <dbReference type="ARBA" id="ARBA00022840"/>
    </source>
</evidence>
<dbReference type="CDD" id="cd03241">
    <property type="entry name" value="ABC_RecN"/>
    <property type="match status" value="2"/>
</dbReference>
<evidence type="ECO:0000256" key="4">
    <source>
        <dbReference type="ARBA" id="ARBA00022741"/>
    </source>
</evidence>
<evidence type="ECO:0000256" key="5">
    <source>
        <dbReference type="ARBA" id="ARBA00022763"/>
    </source>
</evidence>
<dbReference type="EMBL" id="JAWMWH010000001">
    <property type="protein sequence ID" value="MEJ6400569.1"/>
    <property type="molecule type" value="Genomic_DNA"/>
</dbReference>
<dbReference type="PANTHER" id="PTHR11059">
    <property type="entry name" value="DNA REPAIR PROTEIN RECN"/>
    <property type="match status" value="1"/>
</dbReference>
<dbReference type="Proteomes" id="UP001370590">
    <property type="component" value="Unassembled WGS sequence"/>
</dbReference>
<comment type="similarity">
    <text evidence="2 9">Belongs to the RecN family.</text>
</comment>
<keyword evidence="13" id="KW-1185">Reference proteome</keyword>
<reference evidence="12 13" key="1">
    <citation type="submission" date="2023-10" db="EMBL/GenBank/DDBJ databases">
        <title>Nicoliella lavandulae sp. nov. isolated from Lavandula angustifolia flowers.</title>
        <authorList>
            <person name="Alcantara C."/>
            <person name="Zuniga M."/>
            <person name="Landete J.M."/>
            <person name="Monedero V."/>
        </authorList>
    </citation>
    <scope>NUCLEOTIDE SEQUENCE [LARGE SCALE GENOMIC DNA]</scope>
    <source>
        <strain evidence="12 13">Es01</strain>
    </source>
</reference>
<name>A0ABU8SLD5_9LACO</name>
<protein>
    <recommendedName>
        <fullName evidence="3 9">DNA repair protein RecN</fullName>
    </recommendedName>
    <alternativeName>
        <fullName evidence="8 9">Recombination protein N</fullName>
    </alternativeName>
</protein>
<feature type="domain" description="RecF/RecN/SMC N-terminal" evidence="11">
    <location>
        <begin position="2"/>
        <end position="507"/>
    </location>
</feature>
<dbReference type="RefSeq" id="WP_339960378.1">
    <property type="nucleotide sequence ID" value="NZ_JAWMWH010000001.1"/>
</dbReference>
<comment type="caution">
    <text evidence="12">The sequence shown here is derived from an EMBL/GenBank/DDBJ whole genome shotgun (WGS) entry which is preliminary data.</text>
</comment>
<evidence type="ECO:0000256" key="1">
    <source>
        <dbReference type="ARBA" id="ARBA00003618"/>
    </source>
</evidence>
<dbReference type="Pfam" id="PF02463">
    <property type="entry name" value="SMC_N"/>
    <property type="match status" value="1"/>
</dbReference>
<comment type="function">
    <text evidence="1 9">May be involved in recombinational repair of damaged DNA.</text>
</comment>
<sequence>MLQELNIKNLAIIDHIDVKFEDHMTVLTGETGAGKSIIMDAIGLLAGGRGSKSLIRTGADKLVLQGQFVFPAAGLTYQLLDELGIEHEDGGVILQREISRSGRNVCRINGMLVNTNTLKRVGQTIVDIEGQHDHQELLRPDRHLHLLDEFIGDPVKKILAPYQTTYRRFRELKRLVDDKNSNQQQWAQHIDMLQFQVNEIQSANLQPNEEDDLVKERDQLRNHQKISDALNSSLVHINGDDTISPLDMIGEAMGTMQSIEQYDDTYQTISADLQNAYYSLQDAANQIAHQTDLQEFDENCLADIEARLDLIYQLKRKYGDSVTAILAYYQKITQELAETQADQDSSNDLDAQLTQTEAKLQTLGEQLSQVRHRAAAKLEQAIHQQLADLYMAQTRFEVKFTPLAAHQYTSHGIENVEFYVQTNPGEGFHELAKSASGGELSRIMLALKTIFVSAQGITSIIFDEVDTGVSGRVAQAMAEKISAIAETEQVLCITHLPQVAAIGDHHYFIGKQVDHDRTRTTIKRLNHDQQVKELSRMLAGKKVTQLTLDHASEMLKMASEKKHV</sequence>
<dbReference type="NCBIfam" id="TIGR00634">
    <property type="entry name" value="recN"/>
    <property type="match status" value="1"/>
</dbReference>
<keyword evidence="6" id="KW-0067">ATP-binding</keyword>
<keyword evidence="10" id="KW-0175">Coiled coil</keyword>